<feature type="compositionally biased region" description="Basic and acidic residues" evidence="1">
    <location>
        <begin position="346"/>
        <end position="376"/>
    </location>
</feature>
<reference evidence="3" key="1">
    <citation type="submission" date="2017-03" db="EMBL/GenBank/DDBJ databases">
        <title>Phytopthora megakarya and P. palmivora, two closely related causual agents of cacao black pod achieved similar genome size and gene model numbers by different mechanisms.</title>
        <authorList>
            <person name="Ali S."/>
            <person name="Shao J."/>
            <person name="Larry D.J."/>
            <person name="Kronmiller B."/>
            <person name="Shen D."/>
            <person name="Strem M.D."/>
            <person name="Melnick R.L."/>
            <person name="Guiltinan M.J."/>
            <person name="Tyler B.M."/>
            <person name="Meinhardt L.W."/>
            <person name="Bailey B.A."/>
        </authorList>
    </citation>
    <scope>NUCLEOTIDE SEQUENCE [LARGE SCALE GENOMIC DNA]</scope>
    <source>
        <strain evidence="3">zdho120</strain>
    </source>
</reference>
<feature type="region of interest" description="Disordered" evidence="1">
    <location>
        <begin position="391"/>
        <end position="419"/>
    </location>
</feature>
<accession>A0A225WB35</accession>
<feature type="region of interest" description="Disordered" evidence="1">
    <location>
        <begin position="1"/>
        <end position="60"/>
    </location>
</feature>
<name>A0A225WB35_9STRA</name>
<evidence type="ECO:0000313" key="3">
    <source>
        <dbReference type="Proteomes" id="UP000198211"/>
    </source>
</evidence>
<dbReference type="EMBL" id="NBNE01001227">
    <property type="protein sequence ID" value="OWZ14946.1"/>
    <property type="molecule type" value="Genomic_DNA"/>
</dbReference>
<gene>
    <name evidence="2" type="ORF">PHMEG_00011495</name>
</gene>
<proteinExistence type="predicted"/>
<feature type="compositionally biased region" description="Basic and acidic residues" evidence="1">
    <location>
        <begin position="392"/>
        <end position="405"/>
    </location>
</feature>
<evidence type="ECO:0000313" key="2">
    <source>
        <dbReference type="EMBL" id="OWZ14946.1"/>
    </source>
</evidence>
<comment type="caution">
    <text evidence="2">The sequence shown here is derived from an EMBL/GenBank/DDBJ whole genome shotgun (WGS) entry which is preliminary data.</text>
</comment>
<dbReference type="Proteomes" id="UP000198211">
    <property type="component" value="Unassembled WGS sequence"/>
</dbReference>
<feature type="region of interest" description="Disordered" evidence="1">
    <location>
        <begin position="280"/>
        <end position="379"/>
    </location>
</feature>
<feature type="compositionally biased region" description="Low complexity" evidence="1">
    <location>
        <begin position="15"/>
        <end position="25"/>
    </location>
</feature>
<keyword evidence="3" id="KW-1185">Reference proteome</keyword>
<dbReference type="AlphaFoldDB" id="A0A225WB35"/>
<evidence type="ECO:0008006" key="4">
    <source>
        <dbReference type="Google" id="ProtNLM"/>
    </source>
</evidence>
<protein>
    <recommendedName>
        <fullName evidence="4">Retrotransposon gag domain-containing protein</fullName>
    </recommendedName>
</protein>
<organism evidence="2 3">
    <name type="scientific">Phytophthora megakarya</name>
    <dbReference type="NCBI Taxonomy" id="4795"/>
    <lineage>
        <taxon>Eukaryota</taxon>
        <taxon>Sar</taxon>
        <taxon>Stramenopiles</taxon>
        <taxon>Oomycota</taxon>
        <taxon>Peronosporomycetes</taxon>
        <taxon>Peronosporales</taxon>
        <taxon>Peronosporaceae</taxon>
        <taxon>Phytophthora</taxon>
    </lineage>
</organism>
<dbReference type="OrthoDB" id="117242at2759"/>
<sequence length="433" mass="47414">MLTREVAKSGGGNGEANTGTATATTRMQRAGDGRGPDGDGLGGTPPVPPVKPATRTGVDDDVPYLPVIVREKAKALKLTKFKGIDDTMPVAMWRKTVRAEVRRQAATMGIQWKENKLYHEVALNVDGEAKRWSTTAMESVQPKDESTITLSAMLRAKYMTQRTGSNVVDLLNARRQMRGERLVEYARSLREIAKRGEVREDWLVNAFLKGMSSDEGATHVRGHRPQMLDDAVNLAMPHIGDYGEGYGVGVNTAMSRWDGREAQHGQGSLAAAATATNDQAPAGLGGLENLAADTGPVTEWDGSGETAGEDSESGRQLNVRRQRDKLAEPRTVLGKTDTADTIRAPSENRRPVERRGRLSRMRTTDQERETPGERTDPGLTARKALSGFEQNVRGERERAAGKLERGTVALRGDSRNDREENRLVLRNVRRLAL</sequence>
<evidence type="ECO:0000256" key="1">
    <source>
        <dbReference type="SAM" id="MobiDB-lite"/>
    </source>
</evidence>